<feature type="domain" description="RNA-directed RNA polymerase C-terminal" evidence="5">
    <location>
        <begin position="82"/>
        <end position="287"/>
    </location>
</feature>
<evidence type="ECO:0000259" key="5">
    <source>
        <dbReference type="Pfam" id="PF00680"/>
    </source>
</evidence>
<dbReference type="Proteomes" id="UP000830597">
    <property type="component" value="Segment"/>
</dbReference>
<evidence type="ECO:0000313" key="7">
    <source>
        <dbReference type="Proteomes" id="UP000830597"/>
    </source>
</evidence>
<dbReference type="GeneID" id="80538849"/>
<organism evidence="6 7">
    <name type="scientific">Plasmopara viticola lesion associated yadokari virus 1</name>
    <dbReference type="NCBI Taxonomy" id="2692093"/>
    <lineage>
        <taxon>Viruses</taxon>
        <taxon>Riboviria</taxon>
        <taxon>Orthornavirae</taxon>
        <taxon>Pisuviricota</taxon>
        <taxon>Yadokarivirales</taxon>
        <taxon>Yadokariviridae</taxon>
        <taxon>Alphayadokarivirus</taxon>
        <taxon>Alphayadokarivirus gobani</taxon>
    </lineage>
</organism>
<keyword evidence="1" id="KW-0696">RNA-directed RNA polymerase</keyword>
<dbReference type="Pfam" id="PF00680">
    <property type="entry name" value="RdRP_1"/>
    <property type="match status" value="1"/>
</dbReference>
<name>A0ABX6H5Y5_9VIRU</name>
<evidence type="ECO:0000256" key="4">
    <source>
        <dbReference type="ARBA" id="ARBA00022953"/>
    </source>
</evidence>
<accession>A0ABX6H5Y5</accession>
<keyword evidence="7" id="KW-1185">Reference proteome</keyword>
<keyword evidence="4" id="KW-0693">Viral RNA replication</keyword>
<dbReference type="InterPro" id="IPR043502">
    <property type="entry name" value="DNA/RNA_pol_sf"/>
</dbReference>
<dbReference type="EMBL" id="MN551121">
    <property type="protein sequence ID" value="QHD64758.1"/>
    <property type="molecule type" value="Genomic_RNA"/>
</dbReference>
<evidence type="ECO:0000313" key="6">
    <source>
        <dbReference type="EMBL" id="QHD64758.1"/>
    </source>
</evidence>
<evidence type="ECO:0000256" key="2">
    <source>
        <dbReference type="ARBA" id="ARBA00022679"/>
    </source>
</evidence>
<dbReference type="RefSeq" id="YP_010800289.1">
    <property type="nucleotide sequence ID" value="NC_076822.1"/>
</dbReference>
<evidence type="ECO:0000256" key="1">
    <source>
        <dbReference type="ARBA" id="ARBA00022484"/>
    </source>
</evidence>
<protein>
    <submittedName>
        <fullName evidence="6">RdRp</fullName>
    </submittedName>
</protein>
<dbReference type="InterPro" id="IPR001205">
    <property type="entry name" value="RNA-dir_pol_C"/>
</dbReference>
<keyword evidence="2" id="KW-0808">Transferase</keyword>
<evidence type="ECO:0000256" key="3">
    <source>
        <dbReference type="ARBA" id="ARBA00022695"/>
    </source>
</evidence>
<dbReference type="SUPFAM" id="SSF56672">
    <property type="entry name" value="DNA/RNA polymerases"/>
    <property type="match status" value="1"/>
</dbReference>
<reference evidence="6" key="1">
    <citation type="journal article" date="2020" name="Virus Evol.">
        <title>Analysis of the virome associated to grapevine downy mildew lesions reveals new mycovirus lineages.</title>
        <authorList>
            <person name="Chiapello M."/>
            <person name="Rodriguez-Romero J."/>
            <person name="Ayllon M.A."/>
            <person name="Turina M."/>
        </authorList>
    </citation>
    <scope>NUCLEOTIDE SEQUENCE</scope>
    <source>
        <strain evidence="6">DMG-B-DN53434</strain>
    </source>
</reference>
<keyword evidence="3" id="KW-0548">Nucleotidyltransferase</keyword>
<sequence>MRLLNKAIDLTVAQYSPLTFKEMSYEQVIASQQFLKNRKHDMGLAGGNYNDKFELASTPSFKAYQKKFENSTKPSTFKLFWKTENLKESKAKFVPRLIFGSSLESEITERRQFQHFSKEMARLRWSIPSKIGISNVEFGKLYKHHRFHQNYSAIAVDYSAQDTKMPQPIIDARNRVMARLAQQQGLPPHAINRIVAAGKHVENFFALTPTGEVFLLKSGVPSGLYLGAEGNTLNHSIIGNYLDLKMTLANAGITSKHVDSRYGDDWLRSLAPNRQNRHFLNSRDKFFSFVKNDLGMATTVDLWGDKPLDHHEPAFLRRSFTEFKIDHKKIVVPKFDSVRTLQKWVTPHSLVLSPQDSFDRSLGFLLLSGADKKNYGIIRQYMDSLVANYDIKVPDLYTNMSLHSLTKDYYTNFGRPSLSLAKHDAKHFAPDFIPTTRLSLDEKGKLTKLEQMSHADLLLSGDIEENPGPKPITRATLAHWAAYVRRSLANNLVPLPQEFFFSLKNKNFSDINKLRKHIAKDALKIYRKTIPHLPAMAKRFISEAKQKLSDRFTKATLPLVTTAKMPSRPRPDYTGIRALSLPDTSSRPFATPCGATFKAHNRDRDHILGLTRSMPGSFPDDESHRCTADIFEHSSCPIQPPHCALHCTMISSTPIPAKDDNPEPEQKVQSVEIPLPEWVKTEPGVTVVRYENFVHVQSRSQHILFYANGLKPLVAQKISIFRNPDNSLRIIV</sequence>
<proteinExistence type="predicted"/>